<dbReference type="InterPro" id="IPR046036">
    <property type="entry name" value="DUF5994"/>
</dbReference>
<organism evidence="1 2">
    <name type="scientific">Streptomyces iconiensis</name>
    <dbReference type="NCBI Taxonomy" id="1384038"/>
    <lineage>
        <taxon>Bacteria</taxon>
        <taxon>Bacillati</taxon>
        <taxon>Actinomycetota</taxon>
        <taxon>Actinomycetes</taxon>
        <taxon>Kitasatosporales</taxon>
        <taxon>Streptomycetaceae</taxon>
        <taxon>Streptomyces</taxon>
    </lineage>
</organism>
<dbReference type="RefSeq" id="WP_274042704.1">
    <property type="nucleotide sequence ID" value="NZ_JANCPR020000005.1"/>
</dbReference>
<comment type="caution">
    <text evidence="1">The sequence shown here is derived from an EMBL/GenBank/DDBJ whole genome shotgun (WGS) entry which is preliminary data.</text>
</comment>
<gene>
    <name evidence="1" type="ORF">NMN56_006050</name>
</gene>
<sequence length="149" mass="16133">MNPHIPPRSLTLEPGTVAIKPEVTASREGVLDGAWWPRTRDVRGELPALLSTLTAHFGRITRVGLDAEAWEGVQKPLFVDGHLVHIDWSPLGDDTVIVTRGDYDHFCLLAVPPEATYEEAQAALGMAVRTDNEATGTQILATSGIPHHG</sequence>
<keyword evidence="2" id="KW-1185">Reference proteome</keyword>
<dbReference type="Pfam" id="PF19457">
    <property type="entry name" value="DUF5994"/>
    <property type="match status" value="1"/>
</dbReference>
<proteinExistence type="predicted"/>
<reference evidence="1 2" key="1">
    <citation type="submission" date="2023-05" db="EMBL/GenBank/DDBJ databases">
        <title>Streptantibioticus silvisoli sp. nov., acidotolerant actinomycetes 1 from pine litter.</title>
        <authorList>
            <person name="Swiecimska M."/>
            <person name="Golinska P."/>
            <person name="Sangal V."/>
            <person name="Wachnowicz B."/>
            <person name="Goodfellow M."/>
        </authorList>
    </citation>
    <scope>NUCLEOTIDE SEQUENCE [LARGE SCALE GENOMIC DNA]</scope>
    <source>
        <strain evidence="1 2">DSM 42109</strain>
    </source>
</reference>
<evidence type="ECO:0000313" key="2">
    <source>
        <dbReference type="Proteomes" id="UP001214441"/>
    </source>
</evidence>
<evidence type="ECO:0000313" key="1">
    <source>
        <dbReference type="EMBL" id="MDJ1131526.1"/>
    </source>
</evidence>
<protein>
    <submittedName>
        <fullName evidence="1">DUF5994 family protein</fullName>
    </submittedName>
</protein>
<name>A0ABT6ZR41_9ACTN</name>
<dbReference type="Proteomes" id="UP001214441">
    <property type="component" value="Unassembled WGS sequence"/>
</dbReference>
<dbReference type="EMBL" id="JANCPR020000005">
    <property type="protein sequence ID" value="MDJ1131526.1"/>
    <property type="molecule type" value="Genomic_DNA"/>
</dbReference>
<accession>A0ABT6ZR41</accession>